<accession>A0AA40AL04</accession>
<sequence>MGIYYTLGACQNNRAFFLATVPMRLLTTAVFWGQNWRAAALWEGIGALLTESGVGVRARRCAAGGRKEEENVVGCETLSRLIYPL</sequence>
<evidence type="ECO:0000313" key="1">
    <source>
        <dbReference type="EMBL" id="KAK0717806.1"/>
    </source>
</evidence>
<dbReference type="GeneID" id="85325277"/>
<organism evidence="1 2">
    <name type="scientific">Lasiosphaeria miniovina</name>
    <dbReference type="NCBI Taxonomy" id="1954250"/>
    <lineage>
        <taxon>Eukaryota</taxon>
        <taxon>Fungi</taxon>
        <taxon>Dikarya</taxon>
        <taxon>Ascomycota</taxon>
        <taxon>Pezizomycotina</taxon>
        <taxon>Sordariomycetes</taxon>
        <taxon>Sordariomycetidae</taxon>
        <taxon>Sordariales</taxon>
        <taxon>Lasiosphaeriaceae</taxon>
        <taxon>Lasiosphaeria</taxon>
    </lineage>
</organism>
<dbReference type="Proteomes" id="UP001172101">
    <property type="component" value="Unassembled WGS sequence"/>
</dbReference>
<protein>
    <submittedName>
        <fullName evidence="1">Uncharacterized protein</fullName>
    </submittedName>
</protein>
<dbReference type="RefSeq" id="XP_060296599.1">
    <property type="nucleotide sequence ID" value="XM_060442007.1"/>
</dbReference>
<dbReference type="EMBL" id="JAUIRO010000004">
    <property type="protein sequence ID" value="KAK0717806.1"/>
    <property type="molecule type" value="Genomic_DNA"/>
</dbReference>
<comment type="caution">
    <text evidence="1">The sequence shown here is derived from an EMBL/GenBank/DDBJ whole genome shotgun (WGS) entry which is preliminary data.</text>
</comment>
<reference evidence="1" key="1">
    <citation type="submission" date="2023-06" db="EMBL/GenBank/DDBJ databases">
        <title>Genome-scale phylogeny and comparative genomics of the fungal order Sordariales.</title>
        <authorList>
            <consortium name="Lawrence Berkeley National Laboratory"/>
            <person name="Hensen N."/>
            <person name="Bonometti L."/>
            <person name="Westerberg I."/>
            <person name="Brannstrom I.O."/>
            <person name="Guillou S."/>
            <person name="Cros-Aarteil S."/>
            <person name="Calhoun S."/>
            <person name="Haridas S."/>
            <person name="Kuo A."/>
            <person name="Mondo S."/>
            <person name="Pangilinan J."/>
            <person name="Riley R."/>
            <person name="LaButti K."/>
            <person name="Andreopoulos B."/>
            <person name="Lipzen A."/>
            <person name="Chen C."/>
            <person name="Yanf M."/>
            <person name="Daum C."/>
            <person name="Ng V."/>
            <person name="Clum A."/>
            <person name="Steindorff A."/>
            <person name="Ohm R."/>
            <person name="Martin F."/>
            <person name="Silar P."/>
            <person name="Natvig D."/>
            <person name="Lalanne C."/>
            <person name="Gautier V."/>
            <person name="Ament-velasquez S.L."/>
            <person name="Kruys A."/>
            <person name="Hutchinson M.I."/>
            <person name="Powell A.J."/>
            <person name="Barry K."/>
            <person name="Miller A.N."/>
            <person name="Grigoriev I.V."/>
            <person name="Debuchy R."/>
            <person name="Gladieux P."/>
            <person name="Thoren M.H."/>
            <person name="Johannesson H."/>
        </authorList>
    </citation>
    <scope>NUCLEOTIDE SEQUENCE</scope>
    <source>
        <strain evidence="1">SMH2392-1A</strain>
    </source>
</reference>
<dbReference type="AlphaFoldDB" id="A0AA40AL04"/>
<proteinExistence type="predicted"/>
<gene>
    <name evidence="1" type="ORF">B0T26DRAFT_710896</name>
</gene>
<keyword evidence="2" id="KW-1185">Reference proteome</keyword>
<evidence type="ECO:0000313" key="2">
    <source>
        <dbReference type="Proteomes" id="UP001172101"/>
    </source>
</evidence>
<name>A0AA40AL04_9PEZI</name>